<organism evidence="2 3">
    <name type="scientific">Pseudonocardia benzenivorans</name>
    <dbReference type="NCBI Taxonomy" id="228005"/>
    <lineage>
        <taxon>Bacteria</taxon>
        <taxon>Bacillati</taxon>
        <taxon>Actinomycetota</taxon>
        <taxon>Actinomycetes</taxon>
        <taxon>Pseudonocardiales</taxon>
        <taxon>Pseudonocardiaceae</taxon>
        <taxon>Pseudonocardia</taxon>
    </lineage>
</organism>
<protein>
    <submittedName>
        <fullName evidence="2">AzlD domain-containing protein</fullName>
    </submittedName>
</protein>
<feature type="transmembrane region" description="Helical" evidence="1">
    <location>
        <begin position="36"/>
        <end position="55"/>
    </location>
</feature>
<proteinExistence type="predicted"/>
<dbReference type="EMBL" id="JBHTMB010000305">
    <property type="protein sequence ID" value="MFD1237679.1"/>
    <property type="molecule type" value="Genomic_DNA"/>
</dbReference>
<keyword evidence="1" id="KW-1133">Transmembrane helix</keyword>
<feature type="transmembrane region" description="Helical" evidence="1">
    <location>
        <begin position="67"/>
        <end position="91"/>
    </location>
</feature>
<keyword evidence="1" id="KW-0812">Transmembrane</keyword>
<comment type="caution">
    <text evidence="2">The sequence shown here is derived from an EMBL/GenBank/DDBJ whole genome shotgun (WGS) entry which is preliminary data.</text>
</comment>
<keyword evidence="3" id="KW-1185">Reference proteome</keyword>
<keyword evidence="1" id="KW-0472">Membrane</keyword>
<gene>
    <name evidence="2" type="ORF">ACFQ34_30715</name>
</gene>
<accession>A0ABW3VU69</accession>
<dbReference type="InterPro" id="IPR008407">
    <property type="entry name" value="Brnchd-chn_aa_trnsp_AzlD"/>
</dbReference>
<dbReference type="Proteomes" id="UP001597182">
    <property type="component" value="Unassembled WGS sequence"/>
</dbReference>
<feature type="transmembrane region" description="Helical" evidence="1">
    <location>
        <begin position="6"/>
        <end position="24"/>
    </location>
</feature>
<name>A0ABW3VU69_9PSEU</name>
<sequence length="102" mass="10168">MTWLAIAVLGAGTYLVRLAGLLLRGRVTVPERLQRLLDLGASALLVALAATAALTQGDGFAGWARPAGVAVAGVAALLKAPFVLVVVLAAATTAGLRLAGVP</sequence>
<dbReference type="RefSeq" id="WP_103383795.1">
    <property type="nucleotide sequence ID" value="NZ_BAABKS010000050.1"/>
</dbReference>
<evidence type="ECO:0000313" key="2">
    <source>
        <dbReference type="EMBL" id="MFD1237679.1"/>
    </source>
</evidence>
<evidence type="ECO:0000256" key="1">
    <source>
        <dbReference type="SAM" id="Phobius"/>
    </source>
</evidence>
<reference evidence="3" key="1">
    <citation type="journal article" date="2019" name="Int. J. Syst. Evol. Microbiol.">
        <title>The Global Catalogue of Microorganisms (GCM) 10K type strain sequencing project: providing services to taxonomists for standard genome sequencing and annotation.</title>
        <authorList>
            <consortium name="The Broad Institute Genomics Platform"/>
            <consortium name="The Broad Institute Genome Sequencing Center for Infectious Disease"/>
            <person name="Wu L."/>
            <person name="Ma J."/>
        </authorList>
    </citation>
    <scope>NUCLEOTIDE SEQUENCE [LARGE SCALE GENOMIC DNA]</scope>
    <source>
        <strain evidence="3">CCUG 49018</strain>
    </source>
</reference>
<evidence type="ECO:0000313" key="3">
    <source>
        <dbReference type="Proteomes" id="UP001597182"/>
    </source>
</evidence>
<dbReference type="Pfam" id="PF05437">
    <property type="entry name" value="AzlD"/>
    <property type="match status" value="1"/>
</dbReference>